<dbReference type="SUPFAM" id="SSF46689">
    <property type="entry name" value="Homeodomain-like"/>
    <property type="match status" value="1"/>
</dbReference>
<proteinExistence type="predicted"/>
<keyword evidence="3" id="KW-1185">Reference proteome</keyword>
<dbReference type="Proteomes" id="UP001162480">
    <property type="component" value="Chromosome 22"/>
</dbReference>
<name>A0AA36FJ54_OCTVU</name>
<dbReference type="Pfam" id="PF01498">
    <property type="entry name" value="HTH_Tnp_Tc3_2"/>
    <property type="match status" value="1"/>
</dbReference>
<reference evidence="2" key="1">
    <citation type="submission" date="2023-08" db="EMBL/GenBank/DDBJ databases">
        <authorList>
            <person name="Alioto T."/>
            <person name="Alioto T."/>
            <person name="Gomez Garrido J."/>
        </authorList>
    </citation>
    <scope>NUCLEOTIDE SEQUENCE</scope>
</reference>
<evidence type="ECO:0000313" key="2">
    <source>
        <dbReference type="EMBL" id="CAI9738964.1"/>
    </source>
</evidence>
<dbReference type="EMBL" id="OX597835">
    <property type="protein sequence ID" value="CAI9738964.1"/>
    <property type="molecule type" value="Genomic_DNA"/>
</dbReference>
<accession>A0AA36FJ54</accession>
<evidence type="ECO:0000313" key="3">
    <source>
        <dbReference type="Proteomes" id="UP001162480"/>
    </source>
</evidence>
<dbReference type="InterPro" id="IPR002492">
    <property type="entry name" value="Transposase_Tc1-like"/>
</dbReference>
<dbReference type="GO" id="GO:0003677">
    <property type="term" value="F:DNA binding"/>
    <property type="evidence" value="ECO:0007669"/>
    <property type="project" value="InterPro"/>
</dbReference>
<dbReference type="GO" id="GO:0006313">
    <property type="term" value="P:DNA transposition"/>
    <property type="evidence" value="ECO:0007669"/>
    <property type="project" value="InterPro"/>
</dbReference>
<evidence type="ECO:0000259" key="1">
    <source>
        <dbReference type="Pfam" id="PF01498"/>
    </source>
</evidence>
<dbReference type="InterPro" id="IPR036397">
    <property type="entry name" value="RNaseH_sf"/>
</dbReference>
<protein>
    <submittedName>
        <fullName evidence="2">Transposable element Tcb2 transposase</fullName>
    </submittedName>
</protein>
<dbReference type="GO" id="GO:0015074">
    <property type="term" value="P:DNA integration"/>
    <property type="evidence" value="ECO:0007669"/>
    <property type="project" value="InterPro"/>
</dbReference>
<gene>
    <name evidence="2" type="ORF">OCTVUL_1B010308</name>
</gene>
<dbReference type="Gene3D" id="3.30.420.10">
    <property type="entry name" value="Ribonuclease H-like superfamily/Ribonuclease H"/>
    <property type="match status" value="1"/>
</dbReference>
<feature type="domain" description="Transposase Tc1-like" evidence="1">
    <location>
        <begin position="70"/>
        <end position="141"/>
    </location>
</feature>
<dbReference type="AlphaFoldDB" id="A0AA36FJ54"/>
<sequence length="181" mass="20753">MAHNTKVTPDLGKEIVKMKVSGMILSAISRNVRRSKSVISRVLKLYEETKGFELNKATGRPRKTTMRDDRAMKWYVMKDPFETAAGISKKIKVNSGTKVSPFTVIRRLKEFGLKTCYPATKPTIIKKNKLEKLSFVEAHVNWRDETCSKVHFSNESKFNLVGSYGRQYVRRFTGDWLNSKG</sequence>
<dbReference type="InterPro" id="IPR009057">
    <property type="entry name" value="Homeodomain-like_sf"/>
</dbReference>
<organism evidence="2 3">
    <name type="scientific">Octopus vulgaris</name>
    <name type="common">Common octopus</name>
    <dbReference type="NCBI Taxonomy" id="6645"/>
    <lineage>
        <taxon>Eukaryota</taxon>
        <taxon>Metazoa</taxon>
        <taxon>Spiralia</taxon>
        <taxon>Lophotrochozoa</taxon>
        <taxon>Mollusca</taxon>
        <taxon>Cephalopoda</taxon>
        <taxon>Coleoidea</taxon>
        <taxon>Octopodiformes</taxon>
        <taxon>Octopoda</taxon>
        <taxon>Incirrata</taxon>
        <taxon>Octopodidae</taxon>
        <taxon>Octopus</taxon>
    </lineage>
</organism>